<dbReference type="GO" id="GO:0006412">
    <property type="term" value="P:translation"/>
    <property type="evidence" value="ECO:0007669"/>
    <property type="project" value="InterPro"/>
</dbReference>
<reference evidence="5" key="1">
    <citation type="submission" date="2015-07" db="EMBL/GenBank/DDBJ databases">
        <title>Transcriptome Assembly of Anthurium amnicola.</title>
        <authorList>
            <person name="Suzuki J."/>
        </authorList>
    </citation>
    <scope>NUCLEOTIDE SEQUENCE</scope>
</reference>
<feature type="non-terminal residue" evidence="5">
    <location>
        <position position="1"/>
    </location>
</feature>
<dbReference type="GO" id="GO:0005840">
    <property type="term" value="C:ribosome"/>
    <property type="evidence" value="ECO:0007669"/>
    <property type="project" value="UniProtKB-KW"/>
</dbReference>
<accession>A0A1D1YML6</accession>
<dbReference type="InterPro" id="IPR000473">
    <property type="entry name" value="Ribosomal_bL36"/>
</dbReference>
<dbReference type="AlphaFoldDB" id="A0A1D1YML6"/>
<dbReference type="InterPro" id="IPR035977">
    <property type="entry name" value="Ribosomal_bL36_sp"/>
</dbReference>
<name>A0A1D1YML6_9ARAE</name>
<keyword evidence="2 4" id="KW-0689">Ribosomal protein</keyword>
<proteinExistence type="inferred from homology"/>
<organism evidence="5">
    <name type="scientific">Anthurium amnicola</name>
    <dbReference type="NCBI Taxonomy" id="1678845"/>
    <lineage>
        <taxon>Eukaryota</taxon>
        <taxon>Viridiplantae</taxon>
        <taxon>Streptophyta</taxon>
        <taxon>Embryophyta</taxon>
        <taxon>Tracheophyta</taxon>
        <taxon>Spermatophyta</taxon>
        <taxon>Magnoliopsida</taxon>
        <taxon>Liliopsida</taxon>
        <taxon>Araceae</taxon>
        <taxon>Pothoideae</taxon>
        <taxon>Potheae</taxon>
        <taxon>Anthurium</taxon>
    </lineage>
</organism>
<dbReference type="InterPro" id="IPR052010">
    <property type="entry name" value="Ribosomal_LSU_bL36"/>
</dbReference>
<dbReference type="SUPFAM" id="SSF57840">
    <property type="entry name" value="Ribosomal protein L36"/>
    <property type="match status" value="1"/>
</dbReference>
<evidence type="ECO:0000256" key="2">
    <source>
        <dbReference type="ARBA" id="ARBA00022980"/>
    </source>
</evidence>
<dbReference type="PROSITE" id="PS00828">
    <property type="entry name" value="RIBOSOMAL_L36"/>
    <property type="match status" value="1"/>
</dbReference>
<sequence>CLGFLSPRRNSQLCCRPPLRPALVPISPPTSRAPPFQISRSPTVVRHPLLLPPVLLQISATGMKVRSSVKKLCEFCRTVKRRGRVYVLCTANPKHKQRQGISTFAYEGPLPPVSSDVAGSKQDPAATSKWGIGLASLLTKQDK</sequence>
<evidence type="ECO:0000256" key="4">
    <source>
        <dbReference type="RuleBase" id="RU000570"/>
    </source>
</evidence>
<dbReference type="NCBIfam" id="TIGR01022">
    <property type="entry name" value="rpmJ_bact"/>
    <property type="match status" value="1"/>
</dbReference>
<comment type="similarity">
    <text evidence="1 4">Belongs to the bacterial ribosomal protein bL36 family.</text>
</comment>
<evidence type="ECO:0000256" key="3">
    <source>
        <dbReference type="ARBA" id="ARBA00023274"/>
    </source>
</evidence>
<protein>
    <recommendedName>
        <fullName evidence="4">Ribosomal protein</fullName>
    </recommendedName>
</protein>
<dbReference type="HAMAP" id="MF_00251">
    <property type="entry name" value="Ribosomal_bL36"/>
    <property type="match status" value="1"/>
</dbReference>
<evidence type="ECO:0000256" key="1">
    <source>
        <dbReference type="ARBA" id="ARBA00007645"/>
    </source>
</evidence>
<dbReference type="Pfam" id="PF00444">
    <property type="entry name" value="Ribosomal_L36"/>
    <property type="match status" value="1"/>
</dbReference>
<dbReference type="GO" id="GO:1990904">
    <property type="term" value="C:ribonucleoprotein complex"/>
    <property type="evidence" value="ECO:0007669"/>
    <property type="project" value="UniProtKB-KW"/>
</dbReference>
<dbReference type="PANTHER" id="PTHR18804">
    <property type="entry name" value="RIBOSOMAL PROTEIN"/>
    <property type="match status" value="1"/>
</dbReference>
<dbReference type="EMBL" id="GDJX01012045">
    <property type="protein sequence ID" value="JAT55891.1"/>
    <property type="molecule type" value="Transcribed_RNA"/>
</dbReference>
<dbReference type="PANTHER" id="PTHR18804:SF16">
    <property type="entry name" value="RIBOSOMAL PROTEIN"/>
    <property type="match status" value="1"/>
</dbReference>
<gene>
    <name evidence="5" type="primary">rpmJ_3</name>
    <name evidence="5" type="ORF">g.33403</name>
</gene>
<dbReference type="GO" id="GO:0003735">
    <property type="term" value="F:structural constituent of ribosome"/>
    <property type="evidence" value="ECO:0007669"/>
    <property type="project" value="InterPro"/>
</dbReference>
<keyword evidence="3 4" id="KW-0687">Ribonucleoprotein</keyword>
<evidence type="ECO:0000313" key="5">
    <source>
        <dbReference type="EMBL" id="JAT55891.1"/>
    </source>
</evidence>